<gene>
    <name evidence="3" type="ORF">Taro_005995</name>
</gene>
<name>A0A843TW69_COLES</name>
<evidence type="ECO:0000256" key="2">
    <source>
        <dbReference type="SAM" id="SignalP"/>
    </source>
</evidence>
<feature type="compositionally biased region" description="Low complexity" evidence="1">
    <location>
        <begin position="73"/>
        <end position="86"/>
    </location>
</feature>
<evidence type="ECO:0000313" key="4">
    <source>
        <dbReference type="Proteomes" id="UP000652761"/>
    </source>
</evidence>
<comment type="caution">
    <text evidence="3">The sequence shown here is derived from an EMBL/GenBank/DDBJ whole genome shotgun (WGS) entry which is preliminary data.</text>
</comment>
<feature type="region of interest" description="Disordered" evidence="1">
    <location>
        <begin position="122"/>
        <end position="196"/>
    </location>
</feature>
<keyword evidence="4" id="KW-1185">Reference proteome</keyword>
<feature type="signal peptide" evidence="2">
    <location>
        <begin position="1"/>
        <end position="33"/>
    </location>
</feature>
<feature type="chain" id="PRO_5033048485" evidence="2">
    <location>
        <begin position="34"/>
        <end position="196"/>
    </location>
</feature>
<dbReference type="Proteomes" id="UP000652761">
    <property type="component" value="Unassembled WGS sequence"/>
</dbReference>
<keyword evidence="2" id="KW-0732">Signal</keyword>
<feature type="compositionally biased region" description="Polar residues" evidence="1">
    <location>
        <begin position="49"/>
        <end position="58"/>
    </location>
</feature>
<dbReference type="EMBL" id="NMUH01000176">
    <property type="protein sequence ID" value="MQL73653.1"/>
    <property type="molecule type" value="Genomic_DNA"/>
</dbReference>
<proteinExistence type="predicted"/>
<sequence length="196" mass="21370">MGEVTRFRGPTGHMHRLSLFFFTLALTPSQIRNHPTWHRATRPAANDASLPSAQSASPISLRRRHRPTAPTLRASASAAVPAACRPRPLPEPQQSCSPSPRRLNAAIADLAVVDLALCSSSLHRGRRRRTEPAAGSPSPRRPGTKNRSGAPSGLADRRPLRRPLRPPPLRRWIECSLRPRGSQIGPSALASPDRDN</sequence>
<evidence type="ECO:0000256" key="1">
    <source>
        <dbReference type="SAM" id="MobiDB-lite"/>
    </source>
</evidence>
<reference evidence="3" key="1">
    <citation type="submission" date="2017-07" db="EMBL/GenBank/DDBJ databases">
        <title>Taro Niue Genome Assembly and Annotation.</title>
        <authorList>
            <person name="Atibalentja N."/>
            <person name="Keating K."/>
            <person name="Fields C.J."/>
        </authorList>
    </citation>
    <scope>NUCLEOTIDE SEQUENCE</scope>
    <source>
        <strain evidence="3">Niue_2</strain>
        <tissue evidence="3">Leaf</tissue>
    </source>
</reference>
<evidence type="ECO:0000313" key="3">
    <source>
        <dbReference type="EMBL" id="MQL73653.1"/>
    </source>
</evidence>
<dbReference type="AlphaFoldDB" id="A0A843TW69"/>
<organism evidence="3 4">
    <name type="scientific">Colocasia esculenta</name>
    <name type="common">Wild taro</name>
    <name type="synonym">Arum esculentum</name>
    <dbReference type="NCBI Taxonomy" id="4460"/>
    <lineage>
        <taxon>Eukaryota</taxon>
        <taxon>Viridiplantae</taxon>
        <taxon>Streptophyta</taxon>
        <taxon>Embryophyta</taxon>
        <taxon>Tracheophyta</taxon>
        <taxon>Spermatophyta</taxon>
        <taxon>Magnoliopsida</taxon>
        <taxon>Liliopsida</taxon>
        <taxon>Araceae</taxon>
        <taxon>Aroideae</taxon>
        <taxon>Colocasieae</taxon>
        <taxon>Colocasia</taxon>
    </lineage>
</organism>
<protein>
    <submittedName>
        <fullName evidence="3">Uncharacterized protein</fullName>
    </submittedName>
</protein>
<accession>A0A843TW69</accession>
<feature type="region of interest" description="Disordered" evidence="1">
    <location>
        <begin position="41"/>
        <end position="100"/>
    </location>
</feature>